<evidence type="ECO:0000313" key="2">
    <source>
        <dbReference type="EMBL" id="KFB38998.1"/>
    </source>
</evidence>
<proteinExistence type="predicted"/>
<keyword evidence="4" id="KW-1185">Reference proteome</keyword>
<accession>A0A084VM04</accession>
<dbReference type="EMBL" id="KE524975">
    <property type="protein sequence ID" value="KFB38998.1"/>
    <property type="molecule type" value="Genomic_DNA"/>
</dbReference>
<gene>
    <name evidence="2" type="ORF">ZHAS_00006705</name>
</gene>
<dbReference type="Proteomes" id="UP000030765">
    <property type="component" value="Unassembled WGS sequence"/>
</dbReference>
<dbReference type="VEuPathDB" id="VectorBase:ASIS000850"/>
<protein>
    <submittedName>
        <fullName evidence="2 3">Uncharacterized protein</fullName>
    </submittedName>
</protein>
<sequence>MDKVRGLMSGQQDRITSKTDKAHQQDNRISNKMDNIGGLMSGLRDNRISNKTDKTHCLMSVQRDNRIISRAKNGL</sequence>
<organism evidence="2">
    <name type="scientific">Anopheles sinensis</name>
    <name type="common">Mosquito</name>
    <dbReference type="NCBI Taxonomy" id="74873"/>
    <lineage>
        <taxon>Eukaryota</taxon>
        <taxon>Metazoa</taxon>
        <taxon>Ecdysozoa</taxon>
        <taxon>Arthropoda</taxon>
        <taxon>Hexapoda</taxon>
        <taxon>Insecta</taxon>
        <taxon>Pterygota</taxon>
        <taxon>Neoptera</taxon>
        <taxon>Endopterygota</taxon>
        <taxon>Diptera</taxon>
        <taxon>Nematocera</taxon>
        <taxon>Culicoidea</taxon>
        <taxon>Culicidae</taxon>
        <taxon>Anophelinae</taxon>
        <taxon>Anopheles</taxon>
    </lineage>
</organism>
<feature type="compositionally biased region" description="Basic and acidic residues" evidence="1">
    <location>
        <begin position="15"/>
        <end position="31"/>
    </location>
</feature>
<reference evidence="3" key="2">
    <citation type="submission" date="2020-05" db="UniProtKB">
        <authorList>
            <consortium name="EnsemblMetazoa"/>
        </authorList>
    </citation>
    <scope>IDENTIFICATION</scope>
</reference>
<dbReference type="AlphaFoldDB" id="A0A084VM04"/>
<name>A0A084VM04_ANOSI</name>
<reference evidence="2 4" key="1">
    <citation type="journal article" date="2014" name="BMC Genomics">
        <title>Genome sequence of Anopheles sinensis provides insight into genetics basis of mosquito competence for malaria parasites.</title>
        <authorList>
            <person name="Zhou D."/>
            <person name="Zhang D."/>
            <person name="Ding G."/>
            <person name="Shi L."/>
            <person name="Hou Q."/>
            <person name="Ye Y."/>
            <person name="Xu Y."/>
            <person name="Zhou H."/>
            <person name="Xiong C."/>
            <person name="Li S."/>
            <person name="Yu J."/>
            <person name="Hong S."/>
            <person name="Yu X."/>
            <person name="Zou P."/>
            <person name="Chen C."/>
            <person name="Chang X."/>
            <person name="Wang W."/>
            <person name="Lv Y."/>
            <person name="Sun Y."/>
            <person name="Ma L."/>
            <person name="Shen B."/>
            <person name="Zhu C."/>
        </authorList>
    </citation>
    <scope>NUCLEOTIDE SEQUENCE [LARGE SCALE GENOMIC DNA]</scope>
</reference>
<dbReference type="VEuPathDB" id="VectorBase:ASIC006705"/>
<dbReference type="EMBL" id="ATLV01014574">
    <property type="status" value="NOT_ANNOTATED_CDS"/>
    <property type="molecule type" value="Genomic_DNA"/>
</dbReference>
<evidence type="ECO:0000256" key="1">
    <source>
        <dbReference type="SAM" id="MobiDB-lite"/>
    </source>
</evidence>
<evidence type="ECO:0000313" key="3">
    <source>
        <dbReference type="EnsemblMetazoa" id="ASIC006705-PA"/>
    </source>
</evidence>
<evidence type="ECO:0000313" key="4">
    <source>
        <dbReference type="Proteomes" id="UP000030765"/>
    </source>
</evidence>
<dbReference type="EnsemblMetazoa" id="ASIC006705-RA">
    <property type="protein sequence ID" value="ASIC006705-PA"/>
    <property type="gene ID" value="ASIC006705"/>
</dbReference>
<feature type="region of interest" description="Disordered" evidence="1">
    <location>
        <begin position="1"/>
        <end position="51"/>
    </location>
</feature>